<name>A0A645JAH6_9ZZZZ</name>
<evidence type="ECO:0000256" key="1">
    <source>
        <dbReference type="SAM" id="Phobius"/>
    </source>
</evidence>
<reference evidence="2" key="1">
    <citation type="submission" date="2019-08" db="EMBL/GenBank/DDBJ databases">
        <authorList>
            <person name="Kucharzyk K."/>
            <person name="Murdoch R.W."/>
            <person name="Higgins S."/>
            <person name="Loffler F."/>
        </authorList>
    </citation>
    <scope>NUCLEOTIDE SEQUENCE</scope>
</reference>
<gene>
    <name evidence="2" type="ORF">SDC9_207837</name>
</gene>
<keyword evidence="1" id="KW-0812">Transmembrane</keyword>
<sequence length="94" mass="10478">MGFCLSDQVSYVGRIVSSTAFHFVVVPRQVLHWVLSRYAKQLFEAILAQCVCVSPLCGIIVAFVLIAFREPDRRRAVQPPMGGGCAEQRMLTHV</sequence>
<comment type="caution">
    <text evidence="2">The sequence shown here is derived from an EMBL/GenBank/DDBJ whole genome shotgun (WGS) entry which is preliminary data.</text>
</comment>
<accession>A0A645JAH6</accession>
<protein>
    <submittedName>
        <fullName evidence="2">Uncharacterized protein</fullName>
    </submittedName>
</protein>
<organism evidence="2">
    <name type="scientific">bioreactor metagenome</name>
    <dbReference type="NCBI Taxonomy" id="1076179"/>
    <lineage>
        <taxon>unclassified sequences</taxon>
        <taxon>metagenomes</taxon>
        <taxon>ecological metagenomes</taxon>
    </lineage>
</organism>
<keyword evidence="1" id="KW-1133">Transmembrane helix</keyword>
<dbReference type="AlphaFoldDB" id="A0A645JAH6"/>
<keyword evidence="1" id="KW-0472">Membrane</keyword>
<feature type="transmembrane region" description="Helical" evidence="1">
    <location>
        <begin position="46"/>
        <end position="68"/>
    </location>
</feature>
<dbReference type="EMBL" id="VSSQ01134951">
    <property type="protein sequence ID" value="MPN60112.1"/>
    <property type="molecule type" value="Genomic_DNA"/>
</dbReference>
<proteinExistence type="predicted"/>
<evidence type="ECO:0000313" key="2">
    <source>
        <dbReference type="EMBL" id="MPN60112.1"/>
    </source>
</evidence>